<keyword evidence="1" id="KW-0472">Membrane</keyword>
<keyword evidence="1" id="KW-0812">Transmembrane</keyword>
<feature type="transmembrane region" description="Helical" evidence="1">
    <location>
        <begin position="6"/>
        <end position="24"/>
    </location>
</feature>
<dbReference type="PANTHER" id="PTHR34543:SF1">
    <property type="entry name" value="PROTEIN ABA DEFICIENT 4, CHLOROPLASTIC"/>
    <property type="match status" value="1"/>
</dbReference>
<feature type="transmembrane region" description="Helical" evidence="1">
    <location>
        <begin position="36"/>
        <end position="52"/>
    </location>
</feature>
<feature type="transmembrane region" description="Helical" evidence="1">
    <location>
        <begin position="82"/>
        <end position="100"/>
    </location>
</feature>
<gene>
    <name evidence="2" type="ORF">OXH18_04055</name>
</gene>
<dbReference type="Pfam" id="PF14108">
    <property type="entry name" value="ABA4-like"/>
    <property type="match status" value="1"/>
</dbReference>
<keyword evidence="1" id="KW-1133">Transmembrane helix</keyword>
<proteinExistence type="predicted"/>
<organism evidence="2 3">
    <name type="scientific">Thermocoleostomius sinensis A174</name>
    <dbReference type="NCBI Taxonomy" id="2016057"/>
    <lineage>
        <taxon>Bacteria</taxon>
        <taxon>Bacillati</taxon>
        <taxon>Cyanobacteriota</taxon>
        <taxon>Cyanophyceae</taxon>
        <taxon>Oculatellales</taxon>
        <taxon>Oculatellaceae</taxon>
        <taxon>Thermocoleostomius</taxon>
    </lineage>
</organism>
<reference evidence="2" key="1">
    <citation type="submission" date="2022-12" db="EMBL/GenBank/DDBJ databases">
        <title>Polyphasic identification of a Novel Hot-Spring Cyanobacterium Ocullathermofonsia sinensis gen nov. sp. nov. and Genomic Insights on its Adaptations to the Thermal Habitat.</title>
        <authorList>
            <person name="Daroch M."/>
            <person name="Tang J."/>
            <person name="Jiang Y."/>
        </authorList>
    </citation>
    <scope>NUCLEOTIDE SEQUENCE</scope>
    <source>
        <strain evidence="2">PKUAC-SCTA174</strain>
    </source>
</reference>
<name>A0A9E8ZDI3_9CYAN</name>
<evidence type="ECO:0000256" key="1">
    <source>
        <dbReference type="SAM" id="Phobius"/>
    </source>
</evidence>
<evidence type="ECO:0000313" key="2">
    <source>
        <dbReference type="EMBL" id="WAL61183.1"/>
    </source>
</evidence>
<accession>A0A9E8ZDI3</accession>
<feature type="transmembrane region" description="Helical" evidence="1">
    <location>
        <begin position="107"/>
        <end position="130"/>
    </location>
</feature>
<keyword evidence="3" id="KW-1185">Reference proteome</keyword>
<dbReference type="PANTHER" id="PTHR34543">
    <property type="entry name" value="PROTEIN ABA DEFICIENT 4, CHLOROPLASTIC"/>
    <property type="match status" value="1"/>
</dbReference>
<dbReference type="RefSeq" id="WP_268611140.1">
    <property type="nucleotide sequence ID" value="NZ_CP113797.1"/>
</dbReference>
<dbReference type="InterPro" id="IPR025461">
    <property type="entry name" value="ABA4-like"/>
</dbReference>
<evidence type="ECO:0000313" key="3">
    <source>
        <dbReference type="Proteomes" id="UP001163152"/>
    </source>
</evidence>
<dbReference type="KEGG" id="tsin:OXH18_04055"/>
<protein>
    <submittedName>
        <fullName evidence="2">ABA4-like family protein</fullName>
    </submittedName>
</protein>
<sequence>MNLEFLFSAANLFVLPFWVLMIVLPNWGITRKVMSSLLPFVALAGLYLYLFINSLDPDTAGSFANPQLAELARLFADEKVTLTGWVHFLVADLFVGRWIYWEGQRTGLWTVHSLVLCLFAGPLGLLSHVATQGFVQLFTGRSPNDTAPLTTNDSSPPVTESAK</sequence>
<dbReference type="Proteomes" id="UP001163152">
    <property type="component" value="Chromosome"/>
</dbReference>
<dbReference type="AlphaFoldDB" id="A0A9E8ZDI3"/>
<dbReference type="EMBL" id="CP113797">
    <property type="protein sequence ID" value="WAL61183.1"/>
    <property type="molecule type" value="Genomic_DNA"/>
</dbReference>